<dbReference type="PANTHER" id="PTHR46082:SF11">
    <property type="entry name" value="AAA+ ATPASE DOMAIN-CONTAINING PROTEIN-RELATED"/>
    <property type="match status" value="1"/>
</dbReference>
<accession>A0AAE0JFY4</accession>
<name>A0AAE0JFY4_9PEZI</name>
<dbReference type="Pfam" id="PF13374">
    <property type="entry name" value="TPR_10"/>
    <property type="match status" value="2"/>
</dbReference>
<dbReference type="PANTHER" id="PTHR46082">
    <property type="entry name" value="ATP/GTP-BINDING PROTEIN-RELATED"/>
    <property type="match status" value="1"/>
</dbReference>
<keyword evidence="2" id="KW-1185">Reference proteome</keyword>
<dbReference type="Gene3D" id="1.25.40.10">
    <property type="entry name" value="Tetratricopeptide repeat domain"/>
    <property type="match status" value="1"/>
</dbReference>
<evidence type="ECO:0000313" key="2">
    <source>
        <dbReference type="Proteomes" id="UP001278500"/>
    </source>
</evidence>
<comment type="caution">
    <text evidence="1">The sequence shown here is derived from an EMBL/GenBank/DDBJ whole genome shotgun (WGS) entry which is preliminary data.</text>
</comment>
<reference evidence="1" key="2">
    <citation type="submission" date="2023-06" db="EMBL/GenBank/DDBJ databases">
        <authorList>
            <consortium name="Lawrence Berkeley National Laboratory"/>
            <person name="Haridas S."/>
            <person name="Hensen N."/>
            <person name="Bonometti L."/>
            <person name="Westerberg I."/>
            <person name="Brannstrom I.O."/>
            <person name="Guillou S."/>
            <person name="Cros-Aarteil S."/>
            <person name="Calhoun S."/>
            <person name="Kuo A."/>
            <person name="Mondo S."/>
            <person name="Pangilinan J."/>
            <person name="Riley R."/>
            <person name="Labutti K."/>
            <person name="Andreopoulos B."/>
            <person name="Lipzen A."/>
            <person name="Chen C."/>
            <person name="Yanf M."/>
            <person name="Daum C."/>
            <person name="Ng V."/>
            <person name="Clum A."/>
            <person name="Steindorff A."/>
            <person name="Ohm R."/>
            <person name="Martin F."/>
            <person name="Silar P."/>
            <person name="Natvig D."/>
            <person name="Lalanne C."/>
            <person name="Gautier V."/>
            <person name="Ament-Velasquez S.L."/>
            <person name="Kruys A."/>
            <person name="Hutchinson M.I."/>
            <person name="Powell A.J."/>
            <person name="Barry K."/>
            <person name="Miller A.N."/>
            <person name="Grigoriev I.V."/>
            <person name="Debuchy R."/>
            <person name="Gladieux P."/>
            <person name="Thoren M.H."/>
            <person name="Johannesson H."/>
        </authorList>
    </citation>
    <scope>NUCLEOTIDE SEQUENCE</scope>
    <source>
        <strain evidence="1">CBS 560.94</strain>
    </source>
</reference>
<dbReference type="AlphaFoldDB" id="A0AAE0JFY4"/>
<organism evidence="1 2">
    <name type="scientific">Neurospora tetraspora</name>
    <dbReference type="NCBI Taxonomy" id="94610"/>
    <lineage>
        <taxon>Eukaryota</taxon>
        <taxon>Fungi</taxon>
        <taxon>Dikarya</taxon>
        <taxon>Ascomycota</taxon>
        <taxon>Pezizomycotina</taxon>
        <taxon>Sordariomycetes</taxon>
        <taxon>Sordariomycetidae</taxon>
        <taxon>Sordariales</taxon>
        <taxon>Sordariaceae</taxon>
        <taxon>Neurospora</taxon>
    </lineage>
</organism>
<gene>
    <name evidence="1" type="ORF">B0H65DRAFT_589198</name>
</gene>
<proteinExistence type="predicted"/>
<evidence type="ECO:0000313" key="1">
    <source>
        <dbReference type="EMBL" id="KAK3345614.1"/>
    </source>
</evidence>
<dbReference type="RefSeq" id="XP_062682227.1">
    <property type="nucleotide sequence ID" value="XM_062831020.1"/>
</dbReference>
<sequence length="123" mass="13574">MANLASTYRNQGRWEEAEKLEVQVMEMSKAKLGADHPDTLTSMANLAFTWNSQGRHEDALALMQDCVEAQQRILGPEHPNTLSSLATVSEWISNLYICILVQLSGVVLNHQQSPACGAEASYL</sequence>
<dbReference type="InterPro" id="IPR011990">
    <property type="entry name" value="TPR-like_helical_dom_sf"/>
</dbReference>
<dbReference type="InterPro" id="IPR053137">
    <property type="entry name" value="NLR-like"/>
</dbReference>
<protein>
    <submittedName>
        <fullName evidence="1">Tetratricopeptide repeat-domain-containing protein</fullName>
    </submittedName>
</protein>
<dbReference type="SUPFAM" id="SSF48452">
    <property type="entry name" value="TPR-like"/>
    <property type="match status" value="1"/>
</dbReference>
<reference evidence="1" key="1">
    <citation type="journal article" date="2023" name="Mol. Phylogenet. Evol.">
        <title>Genome-scale phylogeny and comparative genomics of the fungal order Sordariales.</title>
        <authorList>
            <person name="Hensen N."/>
            <person name="Bonometti L."/>
            <person name="Westerberg I."/>
            <person name="Brannstrom I.O."/>
            <person name="Guillou S."/>
            <person name="Cros-Aarteil S."/>
            <person name="Calhoun S."/>
            <person name="Haridas S."/>
            <person name="Kuo A."/>
            <person name="Mondo S."/>
            <person name="Pangilinan J."/>
            <person name="Riley R."/>
            <person name="LaButti K."/>
            <person name="Andreopoulos B."/>
            <person name="Lipzen A."/>
            <person name="Chen C."/>
            <person name="Yan M."/>
            <person name="Daum C."/>
            <person name="Ng V."/>
            <person name="Clum A."/>
            <person name="Steindorff A."/>
            <person name="Ohm R.A."/>
            <person name="Martin F."/>
            <person name="Silar P."/>
            <person name="Natvig D.O."/>
            <person name="Lalanne C."/>
            <person name="Gautier V."/>
            <person name="Ament-Velasquez S.L."/>
            <person name="Kruys A."/>
            <person name="Hutchinson M.I."/>
            <person name="Powell A.J."/>
            <person name="Barry K."/>
            <person name="Miller A.N."/>
            <person name="Grigoriev I.V."/>
            <person name="Debuchy R."/>
            <person name="Gladieux P."/>
            <person name="Hiltunen Thoren M."/>
            <person name="Johannesson H."/>
        </authorList>
    </citation>
    <scope>NUCLEOTIDE SEQUENCE</scope>
    <source>
        <strain evidence="1">CBS 560.94</strain>
    </source>
</reference>
<dbReference type="EMBL" id="JAUEPP010000004">
    <property type="protein sequence ID" value="KAK3345614.1"/>
    <property type="molecule type" value="Genomic_DNA"/>
</dbReference>
<dbReference type="GeneID" id="87868174"/>
<dbReference type="Proteomes" id="UP001278500">
    <property type="component" value="Unassembled WGS sequence"/>
</dbReference>